<dbReference type="Pfam" id="PF20415">
    <property type="entry name" value="DUF6699"/>
    <property type="match status" value="1"/>
</dbReference>
<proteinExistence type="predicted"/>
<reference evidence="2 3" key="1">
    <citation type="submission" date="2014-04" db="EMBL/GenBank/DDBJ databases">
        <authorList>
            <consortium name="DOE Joint Genome Institute"/>
            <person name="Kuo A."/>
            <person name="Gay G."/>
            <person name="Dore J."/>
            <person name="Kohler A."/>
            <person name="Nagy L.G."/>
            <person name="Floudas D."/>
            <person name="Copeland A."/>
            <person name="Barry K.W."/>
            <person name="Cichocki N."/>
            <person name="Veneault-Fourrey C."/>
            <person name="LaButti K."/>
            <person name="Lindquist E.A."/>
            <person name="Lipzen A."/>
            <person name="Lundell T."/>
            <person name="Morin E."/>
            <person name="Murat C."/>
            <person name="Sun H."/>
            <person name="Tunlid A."/>
            <person name="Henrissat B."/>
            <person name="Grigoriev I.V."/>
            <person name="Hibbett D.S."/>
            <person name="Martin F."/>
            <person name="Nordberg H.P."/>
            <person name="Cantor M.N."/>
            <person name="Hua S.X."/>
        </authorList>
    </citation>
    <scope>NUCLEOTIDE SEQUENCE [LARGE SCALE GENOMIC DNA]</scope>
    <source>
        <strain evidence="3">h7</strain>
    </source>
</reference>
<evidence type="ECO:0000259" key="1">
    <source>
        <dbReference type="Pfam" id="PF20415"/>
    </source>
</evidence>
<dbReference type="Proteomes" id="UP000053424">
    <property type="component" value="Unassembled WGS sequence"/>
</dbReference>
<sequence>MMTTTDQDILVVARDNAATKPPLTSSGRYYPVNGAGDCIQPLTTSEMDQGCIGDQQVDLTEARGHEEPPPPVSTKTIPLPALADIPIFVNPVLAYNPSKIVLEYNLGLPPSTACLLPTTATDDAHQDWRQQPAMDPNTVGSMTIMVPGLERFVVVFPATSNSDIVTVDDVLIAVHRAVQAAAMELHREFGTTYGERDLAECGGEDDWWGGLYPCQNEQDVWVLRTRIISTPNTSNQQY</sequence>
<dbReference type="OrthoDB" id="3172906at2759"/>
<gene>
    <name evidence="2" type="ORF">M413DRAFT_12596</name>
</gene>
<feature type="domain" description="DUF6699" evidence="1">
    <location>
        <begin position="102"/>
        <end position="189"/>
    </location>
</feature>
<accession>A0A0C3C332</accession>
<protein>
    <recommendedName>
        <fullName evidence="1">DUF6699 domain-containing protein</fullName>
    </recommendedName>
</protein>
<organism evidence="2 3">
    <name type="scientific">Hebeloma cylindrosporum</name>
    <dbReference type="NCBI Taxonomy" id="76867"/>
    <lineage>
        <taxon>Eukaryota</taxon>
        <taxon>Fungi</taxon>
        <taxon>Dikarya</taxon>
        <taxon>Basidiomycota</taxon>
        <taxon>Agaricomycotina</taxon>
        <taxon>Agaricomycetes</taxon>
        <taxon>Agaricomycetidae</taxon>
        <taxon>Agaricales</taxon>
        <taxon>Agaricineae</taxon>
        <taxon>Hymenogastraceae</taxon>
        <taxon>Hebeloma</taxon>
    </lineage>
</organism>
<dbReference type="InterPro" id="IPR046522">
    <property type="entry name" value="DUF6699"/>
</dbReference>
<keyword evidence="3" id="KW-1185">Reference proteome</keyword>
<evidence type="ECO:0000313" key="2">
    <source>
        <dbReference type="EMBL" id="KIM38664.1"/>
    </source>
</evidence>
<name>A0A0C3C332_HEBCY</name>
<dbReference type="AlphaFoldDB" id="A0A0C3C332"/>
<dbReference type="HOGENOM" id="CLU_1190036_0_0_1"/>
<evidence type="ECO:0000313" key="3">
    <source>
        <dbReference type="Proteomes" id="UP000053424"/>
    </source>
</evidence>
<dbReference type="EMBL" id="KN831789">
    <property type="protein sequence ID" value="KIM38664.1"/>
    <property type="molecule type" value="Genomic_DNA"/>
</dbReference>
<reference evidence="3" key="2">
    <citation type="submission" date="2015-01" db="EMBL/GenBank/DDBJ databases">
        <title>Evolutionary Origins and Diversification of the Mycorrhizal Mutualists.</title>
        <authorList>
            <consortium name="DOE Joint Genome Institute"/>
            <consortium name="Mycorrhizal Genomics Consortium"/>
            <person name="Kohler A."/>
            <person name="Kuo A."/>
            <person name="Nagy L.G."/>
            <person name="Floudas D."/>
            <person name="Copeland A."/>
            <person name="Barry K.W."/>
            <person name="Cichocki N."/>
            <person name="Veneault-Fourrey C."/>
            <person name="LaButti K."/>
            <person name="Lindquist E.A."/>
            <person name="Lipzen A."/>
            <person name="Lundell T."/>
            <person name="Morin E."/>
            <person name="Murat C."/>
            <person name="Riley R."/>
            <person name="Ohm R."/>
            <person name="Sun H."/>
            <person name="Tunlid A."/>
            <person name="Henrissat B."/>
            <person name="Grigoriev I.V."/>
            <person name="Hibbett D.S."/>
            <person name="Martin F."/>
        </authorList>
    </citation>
    <scope>NUCLEOTIDE SEQUENCE [LARGE SCALE GENOMIC DNA]</scope>
    <source>
        <strain evidence="3">h7</strain>
    </source>
</reference>